<evidence type="ECO:0000313" key="2">
    <source>
        <dbReference type="EMBL" id="VAW46918.1"/>
    </source>
</evidence>
<evidence type="ECO:0000259" key="1">
    <source>
        <dbReference type="PROSITE" id="PS50943"/>
    </source>
</evidence>
<dbReference type="InterPro" id="IPR001387">
    <property type="entry name" value="Cro/C1-type_HTH"/>
</dbReference>
<dbReference type="SUPFAM" id="SSF47413">
    <property type="entry name" value="lambda repressor-like DNA-binding domains"/>
    <property type="match status" value="1"/>
</dbReference>
<gene>
    <name evidence="2" type="ORF">MNBD_GAMMA04-2286</name>
</gene>
<dbReference type="InterPro" id="IPR010982">
    <property type="entry name" value="Lambda_DNA-bd_dom_sf"/>
</dbReference>
<name>A0A3B0VTB9_9ZZZZ</name>
<dbReference type="EMBL" id="UOFB01000165">
    <property type="protein sequence ID" value="VAW46918.1"/>
    <property type="molecule type" value="Genomic_DNA"/>
</dbReference>
<dbReference type="Gene3D" id="1.10.260.40">
    <property type="entry name" value="lambda repressor-like DNA-binding domains"/>
    <property type="match status" value="1"/>
</dbReference>
<sequence>MAKKVVITPLPKIDGSLNMTVIGCVIRHKRTTLGMTLVDAAALSNLSKQTYQNIEKGHATVKVESLLKACMTLGVKLTIIADSEEQADDEWI</sequence>
<protein>
    <recommendedName>
        <fullName evidence="1">HTH cro/C1-type domain-containing protein</fullName>
    </recommendedName>
</protein>
<dbReference type="GO" id="GO:0003677">
    <property type="term" value="F:DNA binding"/>
    <property type="evidence" value="ECO:0007669"/>
    <property type="project" value="InterPro"/>
</dbReference>
<proteinExistence type="predicted"/>
<reference evidence="2" key="1">
    <citation type="submission" date="2018-06" db="EMBL/GenBank/DDBJ databases">
        <authorList>
            <person name="Zhirakovskaya E."/>
        </authorList>
    </citation>
    <scope>NUCLEOTIDE SEQUENCE</scope>
</reference>
<dbReference type="SMART" id="SM00530">
    <property type="entry name" value="HTH_XRE"/>
    <property type="match status" value="1"/>
</dbReference>
<dbReference type="AlphaFoldDB" id="A0A3B0VTB9"/>
<organism evidence="2">
    <name type="scientific">hydrothermal vent metagenome</name>
    <dbReference type="NCBI Taxonomy" id="652676"/>
    <lineage>
        <taxon>unclassified sequences</taxon>
        <taxon>metagenomes</taxon>
        <taxon>ecological metagenomes</taxon>
    </lineage>
</organism>
<accession>A0A3B0VTB9</accession>
<dbReference type="Pfam" id="PF01381">
    <property type="entry name" value="HTH_3"/>
    <property type="match status" value="1"/>
</dbReference>
<dbReference type="CDD" id="cd00093">
    <property type="entry name" value="HTH_XRE"/>
    <property type="match status" value="1"/>
</dbReference>
<dbReference type="PROSITE" id="PS50943">
    <property type="entry name" value="HTH_CROC1"/>
    <property type="match status" value="1"/>
</dbReference>
<feature type="domain" description="HTH cro/C1-type" evidence="1">
    <location>
        <begin position="26"/>
        <end position="80"/>
    </location>
</feature>